<proteinExistence type="predicted"/>
<evidence type="ECO:0000256" key="4">
    <source>
        <dbReference type="ARBA" id="ARBA00022982"/>
    </source>
</evidence>
<organism evidence="10 11">
    <name type="scientific">Aromatoleum evansii</name>
    <name type="common">Azoarcus evansii</name>
    <dbReference type="NCBI Taxonomy" id="59406"/>
    <lineage>
        <taxon>Bacteria</taxon>
        <taxon>Pseudomonadati</taxon>
        <taxon>Pseudomonadota</taxon>
        <taxon>Betaproteobacteria</taxon>
        <taxon>Rhodocyclales</taxon>
        <taxon>Rhodocyclaceae</taxon>
        <taxon>Aromatoleum</taxon>
    </lineage>
</organism>
<sequence length="297" mass="31141">MIQSKQFFRTVVCAGAVAFGLGNAGGVLAQANTEAKRLSETRGDVLYHNRCSVCHGDRGDGNSRAVKSLNPPPRDLTKVTELPRDYLINVIANGKPGTAMVGFGNRLSSEQIGALADYIQRDILNRAAVIAAGKISGISGTSAYGELPAKPNAKAPAPSSAADVAPAPPIALPLPGEKPVAPGERADMSAPMPSGLKGDAAKGKAFYQANCAECHGQTGAGDGPRAYFIRPVPRNFTSERSRAVLNRPAIYAATFFGRNGTEMPAWSKVLSEQEIANVSEFVFQSFIAADQKAAKAK</sequence>
<evidence type="ECO:0000256" key="2">
    <source>
        <dbReference type="ARBA" id="ARBA00022617"/>
    </source>
</evidence>
<feature type="compositionally biased region" description="Low complexity" evidence="7">
    <location>
        <begin position="150"/>
        <end position="165"/>
    </location>
</feature>
<evidence type="ECO:0000313" key="10">
    <source>
        <dbReference type="EMBL" id="WRL46751.1"/>
    </source>
</evidence>
<dbReference type="Pfam" id="PF13442">
    <property type="entry name" value="Cytochrome_CBB3"/>
    <property type="match status" value="2"/>
</dbReference>
<keyword evidence="11" id="KW-1185">Reference proteome</keyword>
<keyword evidence="4" id="KW-0249">Electron transport</keyword>
<dbReference type="SUPFAM" id="SSF46626">
    <property type="entry name" value="Cytochrome c"/>
    <property type="match status" value="2"/>
</dbReference>
<keyword evidence="3 6" id="KW-0479">Metal-binding</keyword>
<dbReference type="PROSITE" id="PS51007">
    <property type="entry name" value="CYTC"/>
    <property type="match status" value="2"/>
</dbReference>
<keyword evidence="8" id="KW-0732">Signal</keyword>
<evidence type="ECO:0000256" key="6">
    <source>
        <dbReference type="PROSITE-ProRule" id="PRU00433"/>
    </source>
</evidence>
<dbReference type="PRINTS" id="PR00605">
    <property type="entry name" value="CYTCHROMECIC"/>
</dbReference>
<dbReference type="PANTHER" id="PTHR35008">
    <property type="entry name" value="BLL4482 PROTEIN-RELATED"/>
    <property type="match status" value="1"/>
</dbReference>
<evidence type="ECO:0000256" key="7">
    <source>
        <dbReference type="SAM" id="MobiDB-lite"/>
    </source>
</evidence>
<reference evidence="10 11" key="1">
    <citation type="submission" date="2023-12" db="EMBL/GenBank/DDBJ databases">
        <title>A. evansii MAY27, complete genome.</title>
        <authorList>
            <person name="Wang Y."/>
        </authorList>
    </citation>
    <scope>NUCLEOTIDE SEQUENCE [LARGE SCALE GENOMIC DNA]</scope>
    <source>
        <strain evidence="10 11">MAY27</strain>
    </source>
</reference>
<dbReference type="PANTHER" id="PTHR35008:SF4">
    <property type="entry name" value="BLL4482 PROTEIN"/>
    <property type="match status" value="1"/>
</dbReference>
<feature type="signal peptide" evidence="8">
    <location>
        <begin position="1"/>
        <end position="29"/>
    </location>
</feature>
<keyword evidence="5 6" id="KW-0408">Iron</keyword>
<dbReference type="InterPro" id="IPR036909">
    <property type="entry name" value="Cyt_c-like_dom_sf"/>
</dbReference>
<evidence type="ECO:0000259" key="9">
    <source>
        <dbReference type="PROSITE" id="PS51007"/>
    </source>
</evidence>
<dbReference type="InterPro" id="IPR009056">
    <property type="entry name" value="Cyt_c-like_dom"/>
</dbReference>
<dbReference type="Gene3D" id="1.10.760.10">
    <property type="entry name" value="Cytochrome c-like domain"/>
    <property type="match status" value="2"/>
</dbReference>
<evidence type="ECO:0000256" key="3">
    <source>
        <dbReference type="ARBA" id="ARBA00022723"/>
    </source>
</evidence>
<keyword evidence="2 6" id="KW-0349">Heme</keyword>
<evidence type="ECO:0000256" key="8">
    <source>
        <dbReference type="SAM" id="SignalP"/>
    </source>
</evidence>
<dbReference type="InterPro" id="IPR008168">
    <property type="entry name" value="Cyt_C_IC"/>
</dbReference>
<feature type="domain" description="Cytochrome c" evidence="9">
    <location>
        <begin position="38"/>
        <end position="123"/>
    </location>
</feature>
<feature type="chain" id="PRO_5047156683" evidence="8">
    <location>
        <begin position="30"/>
        <end position="297"/>
    </location>
</feature>
<feature type="domain" description="Cytochrome c" evidence="9">
    <location>
        <begin position="198"/>
        <end position="286"/>
    </location>
</feature>
<dbReference type="Proteomes" id="UP001626593">
    <property type="component" value="Chromosome"/>
</dbReference>
<dbReference type="InterPro" id="IPR051459">
    <property type="entry name" value="Cytochrome_c-type_DH"/>
</dbReference>
<feature type="region of interest" description="Disordered" evidence="7">
    <location>
        <begin position="150"/>
        <end position="187"/>
    </location>
</feature>
<evidence type="ECO:0000256" key="5">
    <source>
        <dbReference type="ARBA" id="ARBA00023004"/>
    </source>
</evidence>
<dbReference type="EMBL" id="CP141259">
    <property type="protein sequence ID" value="WRL46751.1"/>
    <property type="molecule type" value="Genomic_DNA"/>
</dbReference>
<evidence type="ECO:0000256" key="1">
    <source>
        <dbReference type="ARBA" id="ARBA00022448"/>
    </source>
</evidence>
<accession>A0ABZ1AQC9</accession>
<dbReference type="RefSeq" id="WP_169132429.1">
    <property type="nucleotide sequence ID" value="NZ_CAWPLS010000299.1"/>
</dbReference>
<keyword evidence="1" id="KW-0813">Transport</keyword>
<protein>
    <submittedName>
        <fullName evidence="10">Cytochrome c</fullName>
    </submittedName>
</protein>
<gene>
    <name evidence="10" type="ORF">U5817_01515</name>
</gene>
<evidence type="ECO:0000313" key="11">
    <source>
        <dbReference type="Proteomes" id="UP001626593"/>
    </source>
</evidence>
<name>A0ABZ1AQC9_AROEV</name>